<dbReference type="InterPro" id="IPR019927">
    <property type="entry name" value="Ribosomal_uL3_bac/org-type"/>
</dbReference>
<dbReference type="EMBL" id="LAZR01012099">
    <property type="protein sequence ID" value="KKM42213.1"/>
    <property type="molecule type" value="Genomic_DNA"/>
</dbReference>
<accession>A0A0F9ILU1</accession>
<proteinExistence type="predicted"/>
<evidence type="ECO:0000313" key="1">
    <source>
        <dbReference type="EMBL" id="KKM42213.1"/>
    </source>
</evidence>
<sequence>TRTYTRRRGAALAAVGHAAKVGAEPMRFVRELRTDPDPQVNAGDVLTVETFNDVERVDIVGLTKGKGFAGGKKRHH</sequence>
<dbReference type="InterPro" id="IPR019926">
    <property type="entry name" value="Ribosomal_uL3_CS"/>
</dbReference>
<protein>
    <recommendedName>
        <fullName evidence="2">50S ribosomal protein L3</fullName>
    </recommendedName>
</protein>
<dbReference type="AlphaFoldDB" id="A0A0F9ILU1"/>
<dbReference type="InterPro" id="IPR009000">
    <property type="entry name" value="Transl_B-barrel_sf"/>
</dbReference>
<dbReference type="GO" id="GO:0022625">
    <property type="term" value="C:cytosolic large ribosomal subunit"/>
    <property type="evidence" value="ECO:0007669"/>
    <property type="project" value="TreeGrafter"/>
</dbReference>
<name>A0A0F9ILU1_9ZZZZ</name>
<dbReference type="PANTHER" id="PTHR11229">
    <property type="entry name" value="50S RIBOSOMAL PROTEIN L3"/>
    <property type="match status" value="1"/>
</dbReference>
<evidence type="ECO:0008006" key="2">
    <source>
        <dbReference type="Google" id="ProtNLM"/>
    </source>
</evidence>
<gene>
    <name evidence="1" type="ORF">LCGC14_1563320</name>
</gene>
<comment type="caution">
    <text evidence="1">The sequence shown here is derived from an EMBL/GenBank/DDBJ whole genome shotgun (WGS) entry which is preliminary data.</text>
</comment>
<organism evidence="1">
    <name type="scientific">marine sediment metagenome</name>
    <dbReference type="NCBI Taxonomy" id="412755"/>
    <lineage>
        <taxon>unclassified sequences</taxon>
        <taxon>metagenomes</taxon>
        <taxon>ecological metagenomes</taxon>
    </lineage>
</organism>
<feature type="non-terminal residue" evidence="1">
    <location>
        <position position="1"/>
    </location>
</feature>
<dbReference type="SUPFAM" id="SSF50447">
    <property type="entry name" value="Translation proteins"/>
    <property type="match status" value="1"/>
</dbReference>
<reference evidence="1" key="1">
    <citation type="journal article" date="2015" name="Nature">
        <title>Complex archaea that bridge the gap between prokaryotes and eukaryotes.</title>
        <authorList>
            <person name="Spang A."/>
            <person name="Saw J.H."/>
            <person name="Jorgensen S.L."/>
            <person name="Zaremba-Niedzwiedzka K."/>
            <person name="Martijn J."/>
            <person name="Lind A.E."/>
            <person name="van Eijk R."/>
            <person name="Schleper C."/>
            <person name="Guy L."/>
            <person name="Ettema T.J."/>
        </authorList>
    </citation>
    <scope>NUCLEOTIDE SEQUENCE</scope>
</reference>
<dbReference type="PANTHER" id="PTHR11229:SF16">
    <property type="entry name" value="LARGE RIBOSOMAL SUBUNIT PROTEIN UL3C"/>
    <property type="match status" value="1"/>
</dbReference>
<dbReference type="GO" id="GO:0006412">
    <property type="term" value="P:translation"/>
    <property type="evidence" value="ECO:0007669"/>
    <property type="project" value="InterPro"/>
</dbReference>
<dbReference type="GO" id="GO:0003735">
    <property type="term" value="F:structural constituent of ribosome"/>
    <property type="evidence" value="ECO:0007669"/>
    <property type="project" value="InterPro"/>
</dbReference>
<dbReference type="PROSITE" id="PS00474">
    <property type="entry name" value="RIBOSOMAL_L3"/>
    <property type="match status" value="1"/>
</dbReference>